<accession>A0A8T0W1U9</accession>
<dbReference type="AlphaFoldDB" id="A0A8T0W1U9"/>
<keyword evidence="5" id="KW-1185">Reference proteome</keyword>
<organism evidence="4 5">
    <name type="scientific">Panicum virgatum</name>
    <name type="common">Blackwell switchgrass</name>
    <dbReference type="NCBI Taxonomy" id="38727"/>
    <lineage>
        <taxon>Eukaryota</taxon>
        <taxon>Viridiplantae</taxon>
        <taxon>Streptophyta</taxon>
        <taxon>Embryophyta</taxon>
        <taxon>Tracheophyta</taxon>
        <taxon>Spermatophyta</taxon>
        <taxon>Magnoliopsida</taxon>
        <taxon>Liliopsida</taxon>
        <taxon>Poales</taxon>
        <taxon>Poaceae</taxon>
        <taxon>PACMAD clade</taxon>
        <taxon>Panicoideae</taxon>
        <taxon>Panicodae</taxon>
        <taxon>Paniceae</taxon>
        <taxon>Panicinae</taxon>
        <taxon>Panicum</taxon>
        <taxon>Panicum sect. Hiantes</taxon>
    </lineage>
</organism>
<keyword evidence="2" id="KW-1133">Transmembrane helix</keyword>
<feature type="chain" id="PRO_5035850058" evidence="3">
    <location>
        <begin position="20"/>
        <end position="269"/>
    </location>
</feature>
<keyword evidence="2" id="KW-0812">Transmembrane</keyword>
<evidence type="ECO:0000313" key="5">
    <source>
        <dbReference type="Proteomes" id="UP000823388"/>
    </source>
</evidence>
<feature type="transmembrane region" description="Helical" evidence="2">
    <location>
        <begin position="177"/>
        <end position="196"/>
    </location>
</feature>
<sequence length="269" mass="30357">MEKLLILFSIWLLLQLTMLFHPPIKEVLLDSLSPVDSLLPASIPSKLEEIGSMEQNPQLPFPTSKPMEATTKKSTRFTKMHTIPRCIPSDLAMRATRSSLHEIEEETELLQFTIAVILSTILSLLFETLLMLFNTFYPDKAACIYKYITMPIATITDHLPGPLEKTKPHLIPFYQDLCRAITSGTLVWILAFWFLMPSTEGSFQLRFKNSILIHIIATVVLHIGKAISYIWFKSIALIANHLKEKTNVCSNGEEPSTEATQTINAPTTV</sequence>
<feature type="region of interest" description="Disordered" evidence="1">
    <location>
        <begin position="250"/>
        <end position="269"/>
    </location>
</feature>
<feature type="transmembrane region" description="Helical" evidence="2">
    <location>
        <begin position="211"/>
        <end position="232"/>
    </location>
</feature>
<keyword evidence="3" id="KW-0732">Signal</keyword>
<protein>
    <submittedName>
        <fullName evidence="4">Uncharacterized protein</fullName>
    </submittedName>
</protein>
<feature type="transmembrane region" description="Helical" evidence="2">
    <location>
        <begin position="109"/>
        <end position="133"/>
    </location>
</feature>
<name>A0A8T0W1U9_PANVG</name>
<proteinExistence type="predicted"/>
<dbReference type="Proteomes" id="UP000823388">
    <property type="component" value="Chromosome 2K"/>
</dbReference>
<evidence type="ECO:0000256" key="1">
    <source>
        <dbReference type="SAM" id="MobiDB-lite"/>
    </source>
</evidence>
<keyword evidence="2" id="KW-0472">Membrane</keyword>
<feature type="signal peptide" evidence="3">
    <location>
        <begin position="1"/>
        <end position="19"/>
    </location>
</feature>
<reference evidence="4" key="1">
    <citation type="submission" date="2020-05" db="EMBL/GenBank/DDBJ databases">
        <title>WGS assembly of Panicum virgatum.</title>
        <authorList>
            <person name="Lovell J.T."/>
            <person name="Jenkins J."/>
            <person name="Shu S."/>
            <person name="Juenger T.E."/>
            <person name="Schmutz J."/>
        </authorList>
    </citation>
    <scope>NUCLEOTIDE SEQUENCE</scope>
    <source>
        <strain evidence="4">AP13</strain>
    </source>
</reference>
<evidence type="ECO:0000256" key="3">
    <source>
        <dbReference type="SAM" id="SignalP"/>
    </source>
</evidence>
<evidence type="ECO:0000256" key="2">
    <source>
        <dbReference type="SAM" id="Phobius"/>
    </source>
</evidence>
<evidence type="ECO:0000313" key="4">
    <source>
        <dbReference type="EMBL" id="KAG2641305.1"/>
    </source>
</evidence>
<comment type="caution">
    <text evidence="4">The sequence shown here is derived from an EMBL/GenBank/DDBJ whole genome shotgun (WGS) entry which is preliminary data.</text>
</comment>
<gene>
    <name evidence="4" type="ORF">PVAP13_2KG172800</name>
</gene>
<dbReference type="EMBL" id="CM029039">
    <property type="protein sequence ID" value="KAG2641305.1"/>
    <property type="molecule type" value="Genomic_DNA"/>
</dbReference>